<name>A0AAV2QRF6_MEGNR</name>
<sequence length="99" mass="11279">GQRGWGPWQGWMQCGETNERVRQRHCKSQQPSECRGLDIERESCEPFQGHLTPLEATTSSHNIENMISIQTLLGSCLACLIIGCLLGAFVIYWLFVRNR</sequence>
<dbReference type="Proteomes" id="UP001497623">
    <property type="component" value="Unassembled WGS sequence"/>
</dbReference>
<keyword evidence="3" id="KW-1185">Reference proteome</keyword>
<evidence type="ECO:0000313" key="2">
    <source>
        <dbReference type="EMBL" id="CAL4092171.1"/>
    </source>
</evidence>
<dbReference type="AlphaFoldDB" id="A0AAV2QRF6"/>
<evidence type="ECO:0000256" key="1">
    <source>
        <dbReference type="SAM" id="Phobius"/>
    </source>
</evidence>
<organism evidence="2 3">
    <name type="scientific">Meganyctiphanes norvegica</name>
    <name type="common">Northern krill</name>
    <name type="synonym">Thysanopoda norvegica</name>
    <dbReference type="NCBI Taxonomy" id="48144"/>
    <lineage>
        <taxon>Eukaryota</taxon>
        <taxon>Metazoa</taxon>
        <taxon>Ecdysozoa</taxon>
        <taxon>Arthropoda</taxon>
        <taxon>Crustacea</taxon>
        <taxon>Multicrustacea</taxon>
        <taxon>Malacostraca</taxon>
        <taxon>Eumalacostraca</taxon>
        <taxon>Eucarida</taxon>
        <taxon>Euphausiacea</taxon>
        <taxon>Euphausiidae</taxon>
        <taxon>Meganyctiphanes</taxon>
    </lineage>
</organism>
<reference evidence="2 3" key="1">
    <citation type="submission" date="2024-05" db="EMBL/GenBank/DDBJ databases">
        <authorList>
            <person name="Wallberg A."/>
        </authorList>
    </citation>
    <scope>NUCLEOTIDE SEQUENCE [LARGE SCALE GENOMIC DNA]</scope>
</reference>
<keyword evidence="1" id="KW-1133">Transmembrane helix</keyword>
<accession>A0AAV2QRF6</accession>
<feature type="transmembrane region" description="Helical" evidence="1">
    <location>
        <begin position="72"/>
        <end position="95"/>
    </location>
</feature>
<keyword evidence="1" id="KW-0472">Membrane</keyword>
<dbReference type="EMBL" id="CAXKWB010008739">
    <property type="protein sequence ID" value="CAL4092171.1"/>
    <property type="molecule type" value="Genomic_DNA"/>
</dbReference>
<protein>
    <submittedName>
        <fullName evidence="2">Uncharacterized protein</fullName>
    </submittedName>
</protein>
<keyword evidence="1" id="KW-0812">Transmembrane</keyword>
<gene>
    <name evidence="2" type="ORF">MNOR_LOCUS14533</name>
</gene>
<evidence type="ECO:0000313" key="3">
    <source>
        <dbReference type="Proteomes" id="UP001497623"/>
    </source>
</evidence>
<comment type="caution">
    <text evidence="2">The sequence shown here is derived from an EMBL/GenBank/DDBJ whole genome shotgun (WGS) entry which is preliminary data.</text>
</comment>
<proteinExistence type="predicted"/>
<feature type="non-terminal residue" evidence="2">
    <location>
        <position position="99"/>
    </location>
</feature>
<feature type="non-terminal residue" evidence="2">
    <location>
        <position position="1"/>
    </location>
</feature>